<proteinExistence type="predicted"/>
<gene>
    <name evidence="1" type="ORF">KPH14_004134</name>
</gene>
<evidence type="ECO:0000313" key="2">
    <source>
        <dbReference type="Proteomes" id="UP001258017"/>
    </source>
</evidence>
<reference evidence="1" key="1">
    <citation type="submission" date="2021-08" db="EMBL/GenBank/DDBJ databases">
        <authorList>
            <person name="Misof B."/>
            <person name="Oliver O."/>
            <person name="Podsiadlowski L."/>
            <person name="Donath A."/>
            <person name="Peters R."/>
            <person name="Mayer C."/>
            <person name="Rust J."/>
            <person name="Gunkel S."/>
            <person name="Lesny P."/>
            <person name="Martin S."/>
            <person name="Oeyen J.P."/>
            <person name="Petersen M."/>
            <person name="Panagiotis P."/>
            <person name="Wilbrandt J."/>
            <person name="Tanja T."/>
        </authorList>
    </citation>
    <scope>NUCLEOTIDE SEQUENCE</scope>
    <source>
        <strain evidence="1">GBR_01_08_01A</strain>
        <tissue evidence="1">Thorax + abdomen</tissue>
    </source>
</reference>
<reference evidence="1" key="2">
    <citation type="journal article" date="2023" name="Commun. Biol.">
        <title>Intrasexual cuticular hydrocarbon dimorphism in a wasp sheds light on hydrocarbon biosynthesis genes in Hymenoptera.</title>
        <authorList>
            <person name="Moris V.C."/>
            <person name="Podsiadlowski L."/>
            <person name="Martin S."/>
            <person name="Oeyen J.P."/>
            <person name="Donath A."/>
            <person name="Petersen M."/>
            <person name="Wilbrandt J."/>
            <person name="Misof B."/>
            <person name="Liedtke D."/>
            <person name="Thamm M."/>
            <person name="Scheiner R."/>
            <person name="Schmitt T."/>
            <person name="Niehuis O."/>
        </authorList>
    </citation>
    <scope>NUCLEOTIDE SEQUENCE</scope>
    <source>
        <strain evidence="1">GBR_01_08_01A</strain>
    </source>
</reference>
<dbReference type="Proteomes" id="UP001258017">
    <property type="component" value="Unassembled WGS sequence"/>
</dbReference>
<keyword evidence="2" id="KW-1185">Reference proteome</keyword>
<protein>
    <submittedName>
        <fullName evidence="1">Uncharacterized protein</fullName>
    </submittedName>
</protein>
<dbReference type="AlphaFoldDB" id="A0AAD9RY32"/>
<evidence type="ECO:0000313" key="1">
    <source>
        <dbReference type="EMBL" id="KAK2588069.1"/>
    </source>
</evidence>
<organism evidence="1 2">
    <name type="scientific">Odynerus spinipes</name>
    <dbReference type="NCBI Taxonomy" id="1348599"/>
    <lineage>
        <taxon>Eukaryota</taxon>
        <taxon>Metazoa</taxon>
        <taxon>Ecdysozoa</taxon>
        <taxon>Arthropoda</taxon>
        <taxon>Hexapoda</taxon>
        <taxon>Insecta</taxon>
        <taxon>Pterygota</taxon>
        <taxon>Neoptera</taxon>
        <taxon>Endopterygota</taxon>
        <taxon>Hymenoptera</taxon>
        <taxon>Apocrita</taxon>
        <taxon>Aculeata</taxon>
        <taxon>Vespoidea</taxon>
        <taxon>Vespidae</taxon>
        <taxon>Eumeninae</taxon>
        <taxon>Odynerus</taxon>
    </lineage>
</organism>
<name>A0AAD9RY32_9HYME</name>
<dbReference type="EMBL" id="JAIFRP010000006">
    <property type="protein sequence ID" value="KAK2588069.1"/>
    <property type="molecule type" value="Genomic_DNA"/>
</dbReference>
<accession>A0AAD9RY32</accession>
<comment type="caution">
    <text evidence="1">The sequence shown here is derived from an EMBL/GenBank/DDBJ whole genome shotgun (WGS) entry which is preliminary data.</text>
</comment>
<sequence>MQNEETDPSVQSGESAVKYMSILPDFFNDTVGKSLKIENTKPQNMVEVLGKFLGIADYDRNLASFWFLDILALQVLRSNDLLDDHSRVIFISWLVGEMKMIRDKKFSRDKFFDEMEILFTVMGRKIARGEGIPHWNLIVFGAPDIESEMDEEEHGLLTSKDSELKMKTPTKKKSNDEGIELTLSASSTSLNSKTVLDIIIRSTYDMYAGEVRYALVYAVFVEPIEIQVHNLPFTFRKPRPTKLADSTEIGNFNIRLRKALQKVEQPGGRRSATVKSKLPSLKIDTTKEYPVEPPNSLLEENLLSIKRSFLLPLIESKEAADTFDLFHEAA</sequence>